<dbReference type="InterPro" id="IPR050109">
    <property type="entry name" value="HTH-type_TetR-like_transc_reg"/>
</dbReference>
<dbReference type="InterPro" id="IPR001647">
    <property type="entry name" value="HTH_TetR"/>
</dbReference>
<dbReference type="PRINTS" id="PR00455">
    <property type="entry name" value="HTHTETR"/>
</dbReference>
<proteinExistence type="predicted"/>
<dbReference type="PANTHER" id="PTHR30055:SF226">
    <property type="entry name" value="HTH-TYPE TRANSCRIPTIONAL REGULATOR PKSA"/>
    <property type="match status" value="1"/>
</dbReference>
<dbReference type="GO" id="GO:0003700">
    <property type="term" value="F:DNA-binding transcription factor activity"/>
    <property type="evidence" value="ECO:0007669"/>
    <property type="project" value="TreeGrafter"/>
</dbReference>
<dbReference type="PROSITE" id="PS50977">
    <property type="entry name" value="HTH_TETR_2"/>
    <property type="match status" value="1"/>
</dbReference>
<dbReference type="AlphaFoldDB" id="A0A1J5QR99"/>
<dbReference type="GO" id="GO:0000976">
    <property type="term" value="F:transcription cis-regulatory region binding"/>
    <property type="evidence" value="ECO:0007669"/>
    <property type="project" value="TreeGrafter"/>
</dbReference>
<protein>
    <submittedName>
        <fullName evidence="3">Bacterial regulatory protein, tetR family</fullName>
    </submittedName>
</protein>
<gene>
    <name evidence="3" type="ORF">GALL_398300</name>
</gene>
<dbReference type="PANTHER" id="PTHR30055">
    <property type="entry name" value="HTH-TYPE TRANSCRIPTIONAL REGULATOR RUTR"/>
    <property type="match status" value="1"/>
</dbReference>
<dbReference type="EMBL" id="MLJW01001394">
    <property type="protein sequence ID" value="OIQ78461.1"/>
    <property type="molecule type" value="Genomic_DNA"/>
</dbReference>
<accession>A0A1J5QR99</accession>
<organism evidence="3">
    <name type="scientific">mine drainage metagenome</name>
    <dbReference type="NCBI Taxonomy" id="410659"/>
    <lineage>
        <taxon>unclassified sequences</taxon>
        <taxon>metagenomes</taxon>
        <taxon>ecological metagenomes</taxon>
    </lineage>
</organism>
<dbReference type="SUPFAM" id="SSF46689">
    <property type="entry name" value="Homeodomain-like"/>
    <property type="match status" value="1"/>
</dbReference>
<sequence>MPRIKAATVVEHRAAQRRVLLDAARAILAETGDIPSLAAIASRAELARPSVYQYFRSRQDLLAAVVEDTFPRWSHRITAAMDGAGSPGEQVLAYVEENLQLVADGEHAVARALAAAAPGDVILERSRVMHAQLRTPVVDALRSHGAVDPEATADLVNALVMTGSRMIEAGTDVVEVRRRVTELLAPYLRSPGPRVTRRST</sequence>
<keyword evidence="1" id="KW-0238">DNA-binding</keyword>
<evidence type="ECO:0000313" key="3">
    <source>
        <dbReference type="EMBL" id="OIQ78461.1"/>
    </source>
</evidence>
<comment type="caution">
    <text evidence="3">The sequence shown here is derived from an EMBL/GenBank/DDBJ whole genome shotgun (WGS) entry which is preliminary data.</text>
</comment>
<evidence type="ECO:0000256" key="1">
    <source>
        <dbReference type="ARBA" id="ARBA00023125"/>
    </source>
</evidence>
<evidence type="ECO:0000259" key="2">
    <source>
        <dbReference type="PROSITE" id="PS50977"/>
    </source>
</evidence>
<dbReference type="InterPro" id="IPR009057">
    <property type="entry name" value="Homeodomain-like_sf"/>
</dbReference>
<dbReference type="Pfam" id="PF00440">
    <property type="entry name" value="TetR_N"/>
    <property type="match status" value="1"/>
</dbReference>
<reference evidence="3" key="1">
    <citation type="submission" date="2016-10" db="EMBL/GenBank/DDBJ databases">
        <title>Sequence of Gallionella enrichment culture.</title>
        <authorList>
            <person name="Poehlein A."/>
            <person name="Muehling M."/>
            <person name="Daniel R."/>
        </authorList>
    </citation>
    <scope>NUCLEOTIDE SEQUENCE</scope>
</reference>
<feature type="domain" description="HTH tetR-type" evidence="2">
    <location>
        <begin position="14"/>
        <end position="73"/>
    </location>
</feature>
<dbReference type="Gene3D" id="1.10.357.10">
    <property type="entry name" value="Tetracycline Repressor, domain 2"/>
    <property type="match status" value="1"/>
</dbReference>
<name>A0A1J5QR99_9ZZZZ</name>